<organism evidence="6 7">
    <name type="scientific">Galleria mellonella</name>
    <name type="common">Greater wax moth</name>
    <dbReference type="NCBI Taxonomy" id="7137"/>
    <lineage>
        <taxon>Eukaryota</taxon>
        <taxon>Metazoa</taxon>
        <taxon>Ecdysozoa</taxon>
        <taxon>Arthropoda</taxon>
        <taxon>Hexapoda</taxon>
        <taxon>Insecta</taxon>
        <taxon>Pterygota</taxon>
        <taxon>Neoptera</taxon>
        <taxon>Endopterygota</taxon>
        <taxon>Lepidoptera</taxon>
        <taxon>Glossata</taxon>
        <taxon>Ditrysia</taxon>
        <taxon>Pyraloidea</taxon>
        <taxon>Pyralidae</taxon>
        <taxon>Galleriinae</taxon>
        <taxon>Galleria</taxon>
    </lineage>
</organism>
<dbReference type="Gene3D" id="3.40.50.1820">
    <property type="entry name" value="alpha/beta hydrolase"/>
    <property type="match status" value="1"/>
</dbReference>
<dbReference type="AlphaFoldDB" id="A0A6J1WFF2"/>
<proteinExistence type="inferred from homology"/>
<dbReference type="InterPro" id="IPR029058">
    <property type="entry name" value="AB_hydrolase_fold"/>
</dbReference>
<evidence type="ECO:0000313" key="6">
    <source>
        <dbReference type="Proteomes" id="UP001652740"/>
    </source>
</evidence>
<evidence type="ECO:0000259" key="5">
    <source>
        <dbReference type="Pfam" id="PF04083"/>
    </source>
</evidence>
<feature type="active site" description="Nucleophile" evidence="3">
    <location>
        <position position="190"/>
    </location>
</feature>
<feature type="active site" description="Charge relay system" evidence="3">
    <location>
        <position position="362"/>
    </location>
</feature>
<dbReference type="GO" id="GO:0016042">
    <property type="term" value="P:lipid catabolic process"/>
    <property type="evidence" value="ECO:0007669"/>
    <property type="project" value="UniProtKB-KW"/>
</dbReference>
<dbReference type="SUPFAM" id="SSF53474">
    <property type="entry name" value="alpha/beta-Hydrolases"/>
    <property type="match status" value="1"/>
</dbReference>
<dbReference type="Pfam" id="PF04083">
    <property type="entry name" value="Abhydro_lipase"/>
    <property type="match status" value="1"/>
</dbReference>
<gene>
    <name evidence="7" type="primary">LOC113509561</name>
</gene>
<name>A0A6J1WFF2_GALME</name>
<dbReference type="GO" id="GO:0016788">
    <property type="term" value="F:hydrolase activity, acting on ester bonds"/>
    <property type="evidence" value="ECO:0007669"/>
    <property type="project" value="InterPro"/>
</dbReference>
<dbReference type="Proteomes" id="UP001652740">
    <property type="component" value="Unplaced"/>
</dbReference>
<evidence type="ECO:0000313" key="7">
    <source>
        <dbReference type="RefSeq" id="XP_026748699.2"/>
    </source>
</evidence>
<reference evidence="7" key="1">
    <citation type="submission" date="2025-08" db="UniProtKB">
        <authorList>
            <consortium name="RefSeq"/>
        </authorList>
    </citation>
    <scope>IDENTIFICATION</scope>
    <source>
        <tissue evidence="7">Whole larvae</tissue>
    </source>
</reference>
<evidence type="ECO:0000256" key="3">
    <source>
        <dbReference type="PIRSR" id="PIRSR000862-1"/>
    </source>
</evidence>
<dbReference type="RefSeq" id="XP_026748699.2">
    <property type="nucleotide sequence ID" value="XM_026892898.3"/>
</dbReference>
<dbReference type="InParanoid" id="A0A6J1WFF2"/>
<keyword evidence="2" id="KW-0378">Hydrolase</keyword>
<feature type="active site" description="Charge relay system" evidence="3">
    <location>
        <position position="393"/>
    </location>
</feature>
<keyword evidence="6" id="KW-1185">Reference proteome</keyword>
<dbReference type="PANTHER" id="PTHR11005">
    <property type="entry name" value="LYSOSOMAL ACID LIPASE-RELATED"/>
    <property type="match status" value="1"/>
</dbReference>
<evidence type="ECO:0000256" key="1">
    <source>
        <dbReference type="ARBA" id="ARBA00010701"/>
    </source>
</evidence>
<feature type="domain" description="Partial AB-hydrolase lipase" evidence="5">
    <location>
        <begin position="51"/>
        <end position="111"/>
    </location>
</feature>
<dbReference type="KEGG" id="gmw:113509561"/>
<keyword evidence="2" id="KW-0442">Lipid degradation</keyword>
<accession>A0A6J1WFF2</accession>
<keyword evidence="2" id="KW-0443">Lipid metabolism</keyword>
<dbReference type="GeneID" id="113509561"/>
<dbReference type="PIRSF" id="PIRSF000862">
    <property type="entry name" value="Steryl_ester_lip"/>
    <property type="match status" value="1"/>
</dbReference>
<evidence type="ECO:0000256" key="2">
    <source>
        <dbReference type="PIRNR" id="PIRNR000862"/>
    </source>
</evidence>
<sequence length="422" mass="48463">MYNMLLFVFLATAVAARRSPGADYVENWLKEDGNNRYSSNIIEDALLDAPSLIEKYGYPVEIHKLITPDYYILEIHRIPHGRDQNNESDPTRPVVLAMHGLISSSADFITQGPNVSLGYILAESGYDVWLANARGNYYSRANLYLDPDDRRNQDFWRFSWDEIGNIDIPTIVDYILELTGHSKLHYIGHSQGCTSFFVLNSLRPEYNEKFISFQGLAPAAFFVYNEVPFNKVISPYEAVTQLASEKLGFSEILGNRAAFTWFATRYCKEGDIFHDLCVYLLMDGDIDYFNTTLSPVFLGHMPAGSSIRQVNHYAQCVNIKEFRRYDHHRPILNIETYDRPVAPLYNLSQVTAPVYLHYSFGDVTTDYRDVLHLAERLPNVAGMHLIQRSTFSHRDYLWATDAKVQVYNKLIQLMREAEANAK</sequence>
<feature type="signal peptide" evidence="4">
    <location>
        <begin position="1"/>
        <end position="16"/>
    </location>
</feature>
<dbReference type="InterPro" id="IPR025483">
    <property type="entry name" value="Lipase_euk"/>
</dbReference>
<feature type="chain" id="PRO_5045941910" description="Lipase" evidence="4">
    <location>
        <begin position="17"/>
        <end position="422"/>
    </location>
</feature>
<evidence type="ECO:0000256" key="4">
    <source>
        <dbReference type="SAM" id="SignalP"/>
    </source>
</evidence>
<dbReference type="InterPro" id="IPR006693">
    <property type="entry name" value="AB_hydrolase_lipase"/>
</dbReference>
<comment type="similarity">
    <text evidence="1 2">Belongs to the AB hydrolase superfamily. Lipase family.</text>
</comment>
<keyword evidence="4" id="KW-0732">Signal</keyword>
<protein>
    <recommendedName>
        <fullName evidence="2">Lipase</fullName>
    </recommendedName>
</protein>